<name>R4PUT0_9BACT</name>
<evidence type="ECO:0000313" key="3">
    <source>
        <dbReference type="Proteomes" id="UP000013893"/>
    </source>
</evidence>
<organism evidence="2 3">
    <name type="scientific">Candidatus Saccharimonas aalborgensis</name>
    <dbReference type="NCBI Taxonomy" id="1332188"/>
    <lineage>
        <taxon>Bacteria</taxon>
        <taxon>Candidatus Saccharimonadota</taxon>
        <taxon>Candidatus Saccharimonadia</taxon>
        <taxon>Candidatus Saccharimonadales</taxon>
        <taxon>Candidatus Saccharimonadaceae</taxon>
        <taxon>Candidatus Saccharimonas</taxon>
    </lineage>
</organism>
<protein>
    <recommendedName>
        <fullName evidence="1">HD/PDEase domain-containing protein</fullName>
    </recommendedName>
</protein>
<evidence type="ECO:0000313" key="2">
    <source>
        <dbReference type="EMBL" id="AGL61920.1"/>
    </source>
</evidence>
<dbReference type="OrthoDB" id="9802385at2"/>
<dbReference type="RefSeq" id="WP_015641370.1">
    <property type="nucleotide sequence ID" value="NC_021219.1"/>
</dbReference>
<dbReference type="AlphaFoldDB" id="R4PUT0"/>
<dbReference type="Proteomes" id="UP000013893">
    <property type="component" value="Chromosome"/>
</dbReference>
<dbReference type="SUPFAM" id="SSF109604">
    <property type="entry name" value="HD-domain/PDEase-like"/>
    <property type="match status" value="1"/>
</dbReference>
<gene>
    <name evidence="2" type="ORF">L336_0211</name>
</gene>
<dbReference type="EMBL" id="CP005957">
    <property type="protein sequence ID" value="AGL61920.1"/>
    <property type="molecule type" value="Genomic_DNA"/>
</dbReference>
<proteinExistence type="predicted"/>
<evidence type="ECO:0000259" key="1">
    <source>
        <dbReference type="SMART" id="SM00471"/>
    </source>
</evidence>
<dbReference type="STRING" id="1332188.L336_0211"/>
<accession>R4PUT0</accession>
<sequence length="197" mass="22455">MISDKHRQMLDTVSQWHKGQFRGDVPVTIHCQNVANIVEYALTATGSVRDKGLLEDITLAALGHDLLEDTDIPRELLRDQYGERVLSFIELLTNHEDDYHTDKYMQQIASAPEEVRIIKYGDLIDNTTSVAYNLHQLGIEWGNDFFRPIMERTMTVLGSSEFLTHNKAASLLNSSVHLFANLLRSKLDQEISSKIKE</sequence>
<dbReference type="HOGENOM" id="CLU_1381916_0_0_0"/>
<dbReference type="KEGG" id="saal:L336_0211"/>
<feature type="domain" description="HD/PDEase" evidence="1">
    <location>
        <begin position="23"/>
        <end position="136"/>
    </location>
</feature>
<dbReference type="InterPro" id="IPR003607">
    <property type="entry name" value="HD/PDEase_dom"/>
</dbReference>
<dbReference type="Gene3D" id="1.10.3210.10">
    <property type="entry name" value="Hypothetical protein af1432"/>
    <property type="match status" value="1"/>
</dbReference>
<keyword evidence="3" id="KW-1185">Reference proteome</keyword>
<dbReference type="SMART" id="SM00471">
    <property type="entry name" value="HDc"/>
    <property type="match status" value="1"/>
</dbReference>
<reference evidence="2 3" key="1">
    <citation type="journal article" date="2013" name="Nat. Biotechnol.">
        <title>Genome sequences of rare, uncultured bacteria obtained by differential coverage binning of multiple metagenomes.</title>
        <authorList>
            <person name="Albertsen M."/>
            <person name="Hugenholtz P."/>
            <person name="Skarshewski A."/>
            <person name="Nielsen K.L."/>
            <person name="Tyson G.W."/>
            <person name="Nielsen P.H."/>
        </authorList>
    </citation>
    <scope>NUCLEOTIDE SEQUENCE [LARGE SCALE GENOMIC DNA]</scope>
    <source>
        <strain evidence="2">TM71</strain>
    </source>
</reference>